<evidence type="ECO:0000313" key="1">
    <source>
        <dbReference type="EMBL" id="ORX58736.1"/>
    </source>
</evidence>
<dbReference type="Proteomes" id="UP000242146">
    <property type="component" value="Unassembled WGS sequence"/>
</dbReference>
<dbReference type="EMBL" id="MCGT01000006">
    <property type="protein sequence ID" value="ORX58736.1"/>
    <property type="molecule type" value="Genomic_DNA"/>
</dbReference>
<comment type="caution">
    <text evidence="1">The sequence shown here is derived from an EMBL/GenBank/DDBJ whole genome shotgun (WGS) entry which is preliminary data.</text>
</comment>
<organism evidence="1 2">
    <name type="scientific">Hesseltinella vesiculosa</name>
    <dbReference type="NCBI Taxonomy" id="101127"/>
    <lineage>
        <taxon>Eukaryota</taxon>
        <taxon>Fungi</taxon>
        <taxon>Fungi incertae sedis</taxon>
        <taxon>Mucoromycota</taxon>
        <taxon>Mucoromycotina</taxon>
        <taxon>Mucoromycetes</taxon>
        <taxon>Mucorales</taxon>
        <taxon>Cunninghamellaceae</taxon>
        <taxon>Hesseltinella</taxon>
    </lineage>
</organism>
<name>A0A1X2GPQ5_9FUNG</name>
<sequence>MTTFSVMSCTTVKKNGSLCSYHREDSLVEGHLLLEVLPDDKRQSCQLVQQHLNGFLQASGYTPVPLSPAGQIANYERTKITTAYLSNVQEHFGDRLRQFVNHMLDIKNQRALLRAILESQHLPEEAILDQLRTRINAPATRLKELIALSPHNRPPHDAWIQQHFPALFTALQPFFSSYPDGTSFEFQYTAGVTARQADSIYYGRTKYLMNIQEV</sequence>
<accession>A0A1X2GPQ5</accession>
<evidence type="ECO:0000313" key="2">
    <source>
        <dbReference type="Proteomes" id="UP000242146"/>
    </source>
</evidence>
<protein>
    <submittedName>
        <fullName evidence="1">Uncharacterized protein</fullName>
    </submittedName>
</protein>
<gene>
    <name evidence="1" type="ORF">DM01DRAFT_1205772</name>
</gene>
<reference evidence="1 2" key="1">
    <citation type="submission" date="2016-07" db="EMBL/GenBank/DDBJ databases">
        <title>Pervasive Adenine N6-methylation of Active Genes in Fungi.</title>
        <authorList>
            <consortium name="DOE Joint Genome Institute"/>
            <person name="Mondo S.J."/>
            <person name="Dannebaum R.O."/>
            <person name="Kuo R.C."/>
            <person name="Labutti K."/>
            <person name="Haridas S."/>
            <person name="Kuo A."/>
            <person name="Salamov A."/>
            <person name="Ahrendt S.R."/>
            <person name="Lipzen A."/>
            <person name="Sullivan W."/>
            <person name="Andreopoulos W.B."/>
            <person name="Clum A."/>
            <person name="Lindquist E."/>
            <person name="Daum C."/>
            <person name="Ramamoorthy G.K."/>
            <person name="Gryganskyi A."/>
            <person name="Culley D."/>
            <person name="Magnuson J.K."/>
            <person name="James T.Y."/>
            <person name="O'Malley M.A."/>
            <person name="Stajich J.E."/>
            <person name="Spatafora J.W."/>
            <person name="Visel A."/>
            <person name="Grigoriev I.V."/>
        </authorList>
    </citation>
    <scope>NUCLEOTIDE SEQUENCE [LARGE SCALE GENOMIC DNA]</scope>
    <source>
        <strain evidence="1 2">NRRL 3301</strain>
    </source>
</reference>
<dbReference type="OrthoDB" id="2287075at2759"/>
<proteinExistence type="predicted"/>
<keyword evidence="2" id="KW-1185">Reference proteome</keyword>
<dbReference type="AlphaFoldDB" id="A0A1X2GPQ5"/>